<dbReference type="PANTHER" id="PTHR12112:SF22">
    <property type="entry name" value="MANGANESE-DEPENDENT INORGANIC PYROPHOSPHATASE-RELATED"/>
    <property type="match status" value="1"/>
</dbReference>
<dbReference type="Pfam" id="PF07085">
    <property type="entry name" value="DRTGG"/>
    <property type="match status" value="1"/>
</dbReference>
<dbReference type="GO" id="GO:0046872">
    <property type="term" value="F:metal ion binding"/>
    <property type="evidence" value="ECO:0007669"/>
    <property type="project" value="UniProtKB-KW"/>
</dbReference>
<name>A0A2T4ULC3_9ACTN</name>
<evidence type="ECO:0000256" key="4">
    <source>
        <dbReference type="ARBA" id="ARBA00022801"/>
    </source>
</evidence>
<comment type="cofactor">
    <cofactor evidence="1">
        <name>Mn(2+)</name>
        <dbReference type="ChEBI" id="CHEBI:29035"/>
    </cofactor>
</comment>
<comment type="caution">
    <text evidence="11">The sequence shown here is derived from an EMBL/GenBank/DDBJ whole genome shotgun (WGS) entry which is preliminary data.</text>
</comment>
<dbReference type="InterPro" id="IPR038222">
    <property type="entry name" value="DHHA2_dom_sf"/>
</dbReference>
<dbReference type="AlphaFoldDB" id="A0A2T4ULC3"/>
<dbReference type="Gene3D" id="3.40.1390.20">
    <property type="entry name" value="HprK N-terminal domain-like"/>
    <property type="match status" value="1"/>
</dbReference>
<keyword evidence="3" id="KW-0479">Metal-binding</keyword>
<dbReference type="InterPro" id="IPR010766">
    <property type="entry name" value="DRTGG"/>
</dbReference>
<dbReference type="Pfam" id="PF02833">
    <property type="entry name" value="DHHA2"/>
    <property type="match status" value="1"/>
</dbReference>
<evidence type="ECO:0000256" key="3">
    <source>
        <dbReference type="ARBA" id="ARBA00022723"/>
    </source>
</evidence>
<dbReference type="NCBIfam" id="NF011443">
    <property type="entry name" value="PRK14869.1-5"/>
    <property type="match status" value="1"/>
</dbReference>
<dbReference type="Gene3D" id="3.10.310.20">
    <property type="entry name" value="DHHA2 domain"/>
    <property type="match status" value="1"/>
</dbReference>
<evidence type="ECO:0000313" key="12">
    <source>
        <dbReference type="Proteomes" id="UP000240739"/>
    </source>
</evidence>
<dbReference type="EMBL" id="PYYB01000001">
    <property type="protein sequence ID" value="PTL60021.1"/>
    <property type="molecule type" value="Genomic_DNA"/>
</dbReference>
<evidence type="ECO:0000256" key="1">
    <source>
        <dbReference type="ARBA" id="ARBA00001936"/>
    </source>
</evidence>
<feature type="domain" description="CBS" evidence="10">
    <location>
        <begin position="484"/>
        <end position="545"/>
    </location>
</feature>
<evidence type="ECO:0000256" key="6">
    <source>
        <dbReference type="ARBA" id="ARBA00032535"/>
    </source>
</evidence>
<feature type="region of interest" description="Disordered" evidence="9">
    <location>
        <begin position="19"/>
        <end position="81"/>
    </location>
</feature>
<dbReference type="SUPFAM" id="SSF64182">
    <property type="entry name" value="DHH phosphoesterases"/>
    <property type="match status" value="1"/>
</dbReference>
<dbReference type="InterPro" id="IPR028979">
    <property type="entry name" value="Ser_kin/Pase_Hpr-like_N_sf"/>
</dbReference>
<feature type="region of interest" description="Disordered" evidence="9">
    <location>
        <begin position="190"/>
        <end position="209"/>
    </location>
</feature>
<protein>
    <recommendedName>
        <fullName evidence="2">inorganic diphosphatase</fullName>
        <ecNumber evidence="2">3.6.1.1</ecNumber>
    </recommendedName>
    <alternativeName>
        <fullName evidence="6">Pyrophosphate phospho-hydrolase</fullName>
    </alternativeName>
</protein>
<dbReference type="InterPro" id="IPR000644">
    <property type="entry name" value="CBS_dom"/>
</dbReference>
<proteinExistence type="predicted"/>
<dbReference type="EC" id="3.6.1.1" evidence="2"/>
<dbReference type="SUPFAM" id="SSF75138">
    <property type="entry name" value="HprK N-terminal domain-like"/>
    <property type="match status" value="1"/>
</dbReference>
<dbReference type="InterPro" id="IPR038763">
    <property type="entry name" value="DHH_sf"/>
</dbReference>
<organism evidence="11 12">
    <name type="scientific">Paraconexibacter algicola</name>
    <dbReference type="NCBI Taxonomy" id="2133960"/>
    <lineage>
        <taxon>Bacteria</taxon>
        <taxon>Bacillati</taxon>
        <taxon>Actinomycetota</taxon>
        <taxon>Thermoleophilia</taxon>
        <taxon>Solirubrobacterales</taxon>
        <taxon>Paraconexibacteraceae</taxon>
        <taxon>Paraconexibacter</taxon>
    </lineage>
</organism>
<evidence type="ECO:0000256" key="5">
    <source>
        <dbReference type="ARBA" id="ARBA00023211"/>
    </source>
</evidence>
<dbReference type="PROSITE" id="PS51371">
    <property type="entry name" value="CBS"/>
    <property type="match status" value="2"/>
</dbReference>
<dbReference type="InterPro" id="IPR004097">
    <property type="entry name" value="DHHA2"/>
</dbReference>
<dbReference type="InterPro" id="IPR046342">
    <property type="entry name" value="CBS_dom_sf"/>
</dbReference>
<evidence type="ECO:0000313" key="11">
    <source>
        <dbReference type="EMBL" id="PTL60021.1"/>
    </source>
</evidence>
<dbReference type="SUPFAM" id="SSF54631">
    <property type="entry name" value="CBS-domain pair"/>
    <property type="match status" value="1"/>
</dbReference>
<keyword evidence="5" id="KW-0464">Manganese</keyword>
<accession>A0A2T4ULC3</accession>
<feature type="compositionally biased region" description="Basic and acidic residues" evidence="9">
    <location>
        <begin position="72"/>
        <end position="81"/>
    </location>
</feature>
<evidence type="ECO:0000256" key="9">
    <source>
        <dbReference type="SAM" id="MobiDB-lite"/>
    </source>
</evidence>
<dbReference type="Gene3D" id="3.90.1640.10">
    <property type="entry name" value="inorganic pyrophosphatase (n-terminal core)"/>
    <property type="match status" value="2"/>
</dbReference>
<dbReference type="GO" id="GO:0005737">
    <property type="term" value="C:cytoplasm"/>
    <property type="evidence" value="ECO:0007669"/>
    <property type="project" value="InterPro"/>
</dbReference>
<evidence type="ECO:0000259" key="10">
    <source>
        <dbReference type="PROSITE" id="PS51371"/>
    </source>
</evidence>
<evidence type="ECO:0000256" key="7">
    <source>
        <dbReference type="ARBA" id="ARBA00047820"/>
    </source>
</evidence>
<keyword evidence="12" id="KW-1185">Reference proteome</keyword>
<dbReference type="NCBIfam" id="NF011447">
    <property type="entry name" value="PRK14869.2-3"/>
    <property type="match status" value="1"/>
</dbReference>
<dbReference type="InterPro" id="IPR001667">
    <property type="entry name" value="DDH_dom"/>
</dbReference>
<feature type="compositionally biased region" description="Basic and acidic residues" evidence="9">
    <location>
        <begin position="190"/>
        <end position="201"/>
    </location>
</feature>
<comment type="catalytic activity">
    <reaction evidence="7">
        <text>diphosphate + H2O = 2 phosphate + H(+)</text>
        <dbReference type="Rhea" id="RHEA:24576"/>
        <dbReference type="ChEBI" id="CHEBI:15377"/>
        <dbReference type="ChEBI" id="CHEBI:15378"/>
        <dbReference type="ChEBI" id="CHEBI:33019"/>
        <dbReference type="ChEBI" id="CHEBI:43474"/>
        <dbReference type="EC" id="3.6.1.1"/>
    </reaction>
</comment>
<dbReference type="Pfam" id="PF00571">
    <property type="entry name" value="CBS"/>
    <property type="match status" value="2"/>
</dbReference>
<feature type="domain" description="CBS" evidence="10">
    <location>
        <begin position="307"/>
        <end position="365"/>
    </location>
</feature>
<dbReference type="GO" id="GO:0004427">
    <property type="term" value="F:inorganic diphosphate phosphatase activity"/>
    <property type="evidence" value="ECO:0007669"/>
    <property type="project" value="UniProtKB-EC"/>
</dbReference>
<dbReference type="SMART" id="SM01131">
    <property type="entry name" value="DHHA2"/>
    <property type="match status" value="1"/>
</dbReference>
<keyword evidence="4" id="KW-0378">Hydrolase</keyword>
<dbReference type="NCBIfam" id="NF011442">
    <property type="entry name" value="PRK14869.1-4"/>
    <property type="match status" value="1"/>
</dbReference>
<sequence>MNAQQLPPWRARVVVDETEDARHRRVARSGRPQGAVDDGDLLADALERATVAPPSGPDPGRTDVDGAGPRLGVDHERSAGSHHDVVDVGAATSGDDQIVQHAGAACARPVAQQRAEALLPLGTTSPCPFRGRFVVERGAQLLGGGACGLEATEPCGDPTMVLSARSASRSEIRHLSQIGAVRSALDRTSVRRGVRPREPDRPVGSGAPRCRRTAVGRRMLRPVTSTDATTTQVRPRVYVSGHRNPDTDSIGAALGYAELKSRLDPATEYVPVRLGELNPQTTWALEQSGAESPRLLEHISVRAGDVMQTEFPCADAATPLRRAGQMMVEAGLDLVPVVDDDGILQGVLTERALARRYLRESSDASHLYGATAVGTMAEVLEGQLLAGPADRTVHGRIWVLARDLGSILTRLCEGDVAVVGDRHDAQLRALELGISALVVTNATEVPDATLALATERDIPVIATPLDTYVAGRMIGLSSPCQALADPDPLTINTGDVLGEVAEDIKDVSYRAAVVVDRANRPVGLVTRADLVDPRPRRVILVDHAERSQSIPGIEEAEIVEILDHHHIGSIETTLPVRAIFDPVGSTSTLVYEQFLQSGYEPSRPAAGMLLAAILSDTVILTSPTMTSRDEAAVEGLADLLGIDARTFGREMFQAGSDVAGLAAAEILGRDLKAYELPTGQTLCVAQIETVGDVLSGRFAELEAEAAACALRDGHRLVALMVTDVDAKGTHLVVAGDVPLAERAFGASVEGGAIPLPGVMSRKKQVAPKLLQAA</sequence>
<dbReference type="Pfam" id="PF01368">
    <property type="entry name" value="DHH"/>
    <property type="match status" value="1"/>
</dbReference>
<dbReference type="Proteomes" id="UP000240739">
    <property type="component" value="Unassembled WGS sequence"/>
</dbReference>
<evidence type="ECO:0000256" key="2">
    <source>
        <dbReference type="ARBA" id="ARBA00012146"/>
    </source>
</evidence>
<keyword evidence="8" id="KW-0129">CBS domain</keyword>
<dbReference type="PANTHER" id="PTHR12112">
    <property type="entry name" value="BNIP - RELATED"/>
    <property type="match status" value="1"/>
</dbReference>
<reference evidence="11 12" key="1">
    <citation type="submission" date="2018-03" db="EMBL/GenBank/DDBJ databases">
        <title>Aquarubrobacter algicola gen. nov., sp. nov., a novel actinobacterium isolated from shallow eutrophic lake during the end of cyanobacterial harmful algal blooms.</title>
        <authorList>
            <person name="Chun S.J."/>
        </authorList>
    </citation>
    <scope>NUCLEOTIDE SEQUENCE [LARGE SCALE GENOMIC DNA]</scope>
    <source>
        <strain evidence="11 12">Seoho-28</strain>
    </source>
</reference>
<evidence type="ECO:0000256" key="8">
    <source>
        <dbReference type="PROSITE-ProRule" id="PRU00703"/>
    </source>
</evidence>
<gene>
    <name evidence="11" type="ORF">C7Y72_10365</name>
</gene>
<dbReference type="SMART" id="SM00116">
    <property type="entry name" value="CBS"/>
    <property type="match status" value="2"/>
</dbReference>